<dbReference type="PANTHER" id="PTHR42908:SF3">
    <property type="entry name" value="ELONGATION FACTOR-LIKE GTPASE 1"/>
    <property type="match status" value="1"/>
</dbReference>
<name>T1A5H5_9ZZZZ</name>
<dbReference type="GO" id="GO:0005829">
    <property type="term" value="C:cytosol"/>
    <property type="evidence" value="ECO:0007669"/>
    <property type="project" value="TreeGrafter"/>
</dbReference>
<proteinExistence type="predicted"/>
<dbReference type="Pfam" id="PF00009">
    <property type="entry name" value="GTP_EFTU"/>
    <property type="match status" value="1"/>
</dbReference>
<dbReference type="SUPFAM" id="SSF52540">
    <property type="entry name" value="P-loop containing nucleoside triphosphate hydrolases"/>
    <property type="match status" value="1"/>
</dbReference>
<dbReference type="EMBL" id="AUZY01006005">
    <property type="protein sequence ID" value="EQD55906.1"/>
    <property type="molecule type" value="Genomic_DNA"/>
</dbReference>
<reference evidence="2" key="1">
    <citation type="submission" date="2013-08" db="EMBL/GenBank/DDBJ databases">
        <authorList>
            <person name="Mendez C."/>
            <person name="Richter M."/>
            <person name="Ferrer M."/>
            <person name="Sanchez J."/>
        </authorList>
    </citation>
    <scope>NUCLEOTIDE SEQUENCE</scope>
</reference>
<comment type="caution">
    <text evidence="2">The sequence shown here is derived from an EMBL/GenBank/DDBJ whole genome shotgun (WGS) entry which is preliminary data.</text>
</comment>
<feature type="non-terminal residue" evidence="2">
    <location>
        <position position="107"/>
    </location>
</feature>
<dbReference type="PANTHER" id="PTHR42908">
    <property type="entry name" value="TRANSLATION ELONGATION FACTOR-RELATED"/>
    <property type="match status" value="1"/>
</dbReference>
<reference evidence="2" key="2">
    <citation type="journal article" date="2014" name="ISME J.">
        <title>Microbial stratification in low pH oxic and suboxic macroscopic growths along an acid mine drainage.</title>
        <authorList>
            <person name="Mendez-Garcia C."/>
            <person name="Mesa V."/>
            <person name="Sprenger R.R."/>
            <person name="Richter M."/>
            <person name="Diez M.S."/>
            <person name="Solano J."/>
            <person name="Bargiela R."/>
            <person name="Golyshina O.V."/>
            <person name="Manteca A."/>
            <person name="Ramos J.L."/>
            <person name="Gallego J.R."/>
            <person name="Llorente I."/>
            <person name="Martins Dos Santos V.A."/>
            <person name="Jensen O.N."/>
            <person name="Pelaez A.I."/>
            <person name="Sanchez J."/>
            <person name="Ferrer M."/>
        </authorList>
    </citation>
    <scope>NUCLEOTIDE SEQUENCE</scope>
</reference>
<feature type="domain" description="Tr-type G" evidence="1">
    <location>
        <begin position="20"/>
        <end position="107"/>
    </location>
</feature>
<dbReference type="GO" id="GO:0003924">
    <property type="term" value="F:GTPase activity"/>
    <property type="evidence" value="ECO:0007669"/>
    <property type="project" value="InterPro"/>
</dbReference>
<dbReference type="GO" id="GO:0003746">
    <property type="term" value="F:translation elongation factor activity"/>
    <property type="evidence" value="ECO:0007669"/>
    <property type="project" value="TreeGrafter"/>
</dbReference>
<sequence>MTHVRSELAAAIPGMMRNIDQIRNIGIVAHIHHGKTTLSDNLLAAAGMISNELAGKQLYLNFDEQEQARLLTINNADVTIVHEYEKQNYLINLIDTPGHVDFGGDVT</sequence>
<dbReference type="GO" id="GO:1990904">
    <property type="term" value="C:ribonucleoprotein complex"/>
    <property type="evidence" value="ECO:0007669"/>
    <property type="project" value="TreeGrafter"/>
</dbReference>
<dbReference type="Gene3D" id="3.40.50.300">
    <property type="entry name" value="P-loop containing nucleotide triphosphate hydrolases"/>
    <property type="match status" value="1"/>
</dbReference>
<protein>
    <submittedName>
        <fullName evidence="2">Protein synthesis factor, GTP-binding domain protein</fullName>
    </submittedName>
</protein>
<dbReference type="PRINTS" id="PR00315">
    <property type="entry name" value="ELONGATNFCT"/>
</dbReference>
<accession>T1A5H5</accession>
<evidence type="ECO:0000313" key="2">
    <source>
        <dbReference type="EMBL" id="EQD55906.1"/>
    </source>
</evidence>
<dbReference type="InterPro" id="IPR027417">
    <property type="entry name" value="P-loop_NTPase"/>
</dbReference>
<evidence type="ECO:0000259" key="1">
    <source>
        <dbReference type="PROSITE" id="PS51722"/>
    </source>
</evidence>
<organism evidence="2">
    <name type="scientific">mine drainage metagenome</name>
    <dbReference type="NCBI Taxonomy" id="410659"/>
    <lineage>
        <taxon>unclassified sequences</taxon>
        <taxon>metagenomes</taxon>
        <taxon>ecological metagenomes</taxon>
    </lineage>
</organism>
<dbReference type="PROSITE" id="PS51722">
    <property type="entry name" value="G_TR_2"/>
    <property type="match status" value="1"/>
</dbReference>
<dbReference type="GO" id="GO:0005525">
    <property type="term" value="F:GTP binding"/>
    <property type="evidence" value="ECO:0007669"/>
    <property type="project" value="InterPro"/>
</dbReference>
<gene>
    <name evidence="2" type="ORF">B1B_09145</name>
</gene>
<dbReference type="InterPro" id="IPR000795">
    <property type="entry name" value="T_Tr_GTP-bd_dom"/>
</dbReference>
<dbReference type="AlphaFoldDB" id="T1A5H5"/>